<dbReference type="InterPro" id="IPR050807">
    <property type="entry name" value="TransReg_Diox_bact_type"/>
</dbReference>
<dbReference type="PROSITE" id="PS50943">
    <property type="entry name" value="HTH_CROC1"/>
    <property type="match status" value="1"/>
</dbReference>
<dbReference type="EMBL" id="JACHGI010000011">
    <property type="protein sequence ID" value="MBB6468580.1"/>
    <property type="molecule type" value="Genomic_DNA"/>
</dbReference>
<dbReference type="SUPFAM" id="SSF47413">
    <property type="entry name" value="lambda repressor-like DNA-binding domains"/>
    <property type="match status" value="1"/>
</dbReference>
<feature type="domain" description="HTH cro/C1-type" evidence="2">
    <location>
        <begin position="11"/>
        <end position="65"/>
    </location>
</feature>
<comment type="caution">
    <text evidence="3">The sequence shown here is derived from an EMBL/GenBank/DDBJ whole genome shotgun (WGS) entry which is preliminary data.</text>
</comment>
<organism evidence="3 4">
    <name type="scientific">Aminobacter carboxidus</name>
    <dbReference type="NCBI Taxonomy" id="376165"/>
    <lineage>
        <taxon>Bacteria</taxon>
        <taxon>Pseudomonadati</taxon>
        <taxon>Pseudomonadota</taxon>
        <taxon>Alphaproteobacteria</taxon>
        <taxon>Hyphomicrobiales</taxon>
        <taxon>Phyllobacteriaceae</taxon>
        <taxon>Aminobacter</taxon>
    </lineage>
</organism>
<dbReference type="Gene3D" id="1.10.260.40">
    <property type="entry name" value="lambda repressor-like DNA-binding domains"/>
    <property type="match status" value="1"/>
</dbReference>
<reference evidence="3 4" key="1">
    <citation type="submission" date="2020-08" db="EMBL/GenBank/DDBJ databases">
        <title>Genomic Encyclopedia of Type Strains, Phase IV (KMG-IV): sequencing the most valuable type-strain genomes for metagenomic binning, comparative biology and taxonomic classification.</title>
        <authorList>
            <person name="Goeker M."/>
        </authorList>
    </citation>
    <scope>NUCLEOTIDE SEQUENCE [LARGE SCALE GENOMIC DNA]</scope>
    <source>
        <strain evidence="3 4">DSM 17454</strain>
    </source>
</reference>
<keyword evidence="1" id="KW-0238">DNA-binding</keyword>
<evidence type="ECO:0000256" key="1">
    <source>
        <dbReference type="ARBA" id="ARBA00023125"/>
    </source>
</evidence>
<dbReference type="GO" id="GO:0003700">
    <property type="term" value="F:DNA-binding transcription factor activity"/>
    <property type="evidence" value="ECO:0007669"/>
    <property type="project" value="TreeGrafter"/>
</dbReference>
<evidence type="ECO:0000313" key="3">
    <source>
        <dbReference type="EMBL" id="MBB6468580.1"/>
    </source>
</evidence>
<dbReference type="AlphaFoldDB" id="A0A8E2BFZ7"/>
<dbReference type="InterPro" id="IPR001387">
    <property type="entry name" value="Cro/C1-type_HTH"/>
</dbReference>
<name>A0A8E2BFZ7_9HYPH</name>
<dbReference type="PANTHER" id="PTHR46797:SF1">
    <property type="entry name" value="METHYLPHOSPHONATE SYNTHASE"/>
    <property type="match status" value="1"/>
</dbReference>
<dbReference type="PANTHER" id="PTHR46797">
    <property type="entry name" value="HTH-TYPE TRANSCRIPTIONAL REGULATOR"/>
    <property type="match status" value="1"/>
</dbReference>
<dbReference type="Pfam" id="PF13560">
    <property type="entry name" value="HTH_31"/>
    <property type="match status" value="1"/>
</dbReference>
<proteinExistence type="predicted"/>
<gene>
    <name evidence="3" type="ORF">HNQ96_004464</name>
</gene>
<dbReference type="Proteomes" id="UP000532373">
    <property type="component" value="Unassembled WGS sequence"/>
</dbReference>
<dbReference type="SMART" id="SM00530">
    <property type="entry name" value="HTH_XRE"/>
    <property type="match status" value="1"/>
</dbReference>
<protein>
    <submittedName>
        <fullName evidence="3">Transcriptional regulator with XRE-family HTH domain</fullName>
    </submittedName>
</protein>
<dbReference type="GO" id="GO:0005829">
    <property type="term" value="C:cytosol"/>
    <property type="evidence" value="ECO:0007669"/>
    <property type="project" value="TreeGrafter"/>
</dbReference>
<dbReference type="CDD" id="cd00093">
    <property type="entry name" value="HTH_XRE"/>
    <property type="match status" value="1"/>
</dbReference>
<sequence length="75" mass="8419">MNLRNVFGLNLQRLRRERRLSQEQLANLAGCARAYLSGAEAGRRNATLDMIEALARVLEVKPADLLKDPAGRETR</sequence>
<dbReference type="GO" id="GO:0003677">
    <property type="term" value="F:DNA binding"/>
    <property type="evidence" value="ECO:0007669"/>
    <property type="project" value="UniProtKB-KW"/>
</dbReference>
<accession>A0A8E2BFZ7</accession>
<dbReference type="InterPro" id="IPR010982">
    <property type="entry name" value="Lambda_DNA-bd_dom_sf"/>
</dbReference>
<evidence type="ECO:0000259" key="2">
    <source>
        <dbReference type="PROSITE" id="PS50943"/>
    </source>
</evidence>
<evidence type="ECO:0000313" key="4">
    <source>
        <dbReference type="Proteomes" id="UP000532373"/>
    </source>
</evidence>
<dbReference type="RefSeq" id="WP_184771230.1">
    <property type="nucleotide sequence ID" value="NZ_JACHGI010000011.1"/>
</dbReference>